<gene>
    <name evidence="1" type="ORF">FRUB_03962</name>
</gene>
<dbReference type="Proteomes" id="UP000214646">
    <property type="component" value="Unassembled WGS sequence"/>
</dbReference>
<name>A0A225DQJ1_9BACT</name>
<dbReference type="AlphaFoldDB" id="A0A225DQJ1"/>
<proteinExistence type="predicted"/>
<accession>A0A225DQJ1</accession>
<dbReference type="EMBL" id="NIDE01000005">
    <property type="protein sequence ID" value="OWK41884.1"/>
    <property type="molecule type" value="Genomic_DNA"/>
</dbReference>
<protein>
    <submittedName>
        <fullName evidence="1">Uncharacterized protein</fullName>
    </submittedName>
</protein>
<keyword evidence="2" id="KW-1185">Reference proteome</keyword>
<reference evidence="2" key="1">
    <citation type="submission" date="2017-06" db="EMBL/GenBank/DDBJ databases">
        <title>Genome analysis of Fimbriiglobus ruber SP5, the first member of the order Planctomycetales with confirmed chitinolytic capability.</title>
        <authorList>
            <person name="Ravin N.V."/>
            <person name="Rakitin A.L."/>
            <person name="Ivanova A.A."/>
            <person name="Beletsky A.V."/>
            <person name="Kulichevskaya I.S."/>
            <person name="Mardanov A.V."/>
            <person name="Dedysh S.N."/>
        </authorList>
    </citation>
    <scope>NUCLEOTIDE SEQUENCE [LARGE SCALE GENOMIC DNA]</scope>
    <source>
        <strain evidence="2">SP5</strain>
    </source>
</reference>
<sequence length="90" mass="10025">MTVYLPRETVLTLREKAASAGVTLEVYLQNLAQQDADDGPPRSATLDDILAPIREGFAESGLSEDELTNLFEEAREEVWQEQQKQKGSSE</sequence>
<evidence type="ECO:0000313" key="2">
    <source>
        <dbReference type="Proteomes" id="UP000214646"/>
    </source>
</evidence>
<comment type="caution">
    <text evidence="1">The sequence shown here is derived from an EMBL/GenBank/DDBJ whole genome shotgun (WGS) entry which is preliminary data.</text>
</comment>
<organism evidence="1 2">
    <name type="scientific">Fimbriiglobus ruber</name>
    <dbReference type="NCBI Taxonomy" id="1908690"/>
    <lineage>
        <taxon>Bacteria</taxon>
        <taxon>Pseudomonadati</taxon>
        <taxon>Planctomycetota</taxon>
        <taxon>Planctomycetia</taxon>
        <taxon>Gemmatales</taxon>
        <taxon>Gemmataceae</taxon>
        <taxon>Fimbriiglobus</taxon>
    </lineage>
</organism>
<evidence type="ECO:0000313" key="1">
    <source>
        <dbReference type="EMBL" id="OWK41884.1"/>
    </source>
</evidence>